<comment type="caution">
    <text evidence="5">The sequence shown here is derived from an EMBL/GenBank/DDBJ whole genome shotgun (WGS) entry which is preliminary data.</text>
</comment>
<dbReference type="PANTHER" id="PTHR35528:SF3">
    <property type="entry name" value="BLL1675 PROTEIN"/>
    <property type="match status" value="1"/>
</dbReference>
<dbReference type="InterPro" id="IPR047930">
    <property type="entry name" value="Transpos_IS6"/>
</dbReference>
<keyword evidence="6" id="KW-1185">Reference proteome</keyword>
<dbReference type="PANTHER" id="PTHR35528">
    <property type="entry name" value="BLL1675 PROTEIN"/>
    <property type="match status" value="1"/>
</dbReference>
<keyword evidence="2" id="KW-0238">DNA-binding</keyword>
<reference evidence="6" key="1">
    <citation type="journal article" date="2019" name="Int. J. Syst. Evol. Microbiol.">
        <title>The Global Catalogue of Microorganisms (GCM) 10K type strain sequencing project: providing services to taxonomists for standard genome sequencing and annotation.</title>
        <authorList>
            <consortium name="The Broad Institute Genomics Platform"/>
            <consortium name="The Broad Institute Genome Sequencing Center for Infectious Disease"/>
            <person name="Wu L."/>
            <person name="Ma J."/>
        </authorList>
    </citation>
    <scope>NUCLEOTIDE SEQUENCE [LARGE SCALE GENOMIC DNA]</scope>
    <source>
        <strain evidence="6">KCTC 42282</strain>
    </source>
</reference>
<feature type="domain" description="DDE" evidence="4">
    <location>
        <begin position="85"/>
        <end position="173"/>
    </location>
</feature>
<sequence>MLNALAEKLKRRARDDFKGRHFEAPLIIQAVTWYLRYPLSYRDLESLFAERGFDVDHATINRWVLTYAPMIDKRLRRFRKPHCGSIRVDETYIKIRGQWRYLYRAVDKQGTPVDFLLTAHRDLAAAKRFFCKALKDCPLLAPDKIGTDGASVYPAAIKDGVAGGILTPKVTHRV</sequence>
<gene>
    <name evidence="5" type="ORF">ACFONL_23350</name>
</gene>
<evidence type="ECO:0000256" key="2">
    <source>
        <dbReference type="ARBA" id="ARBA00023125"/>
    </source>
</evidence>
<evidence type="ECO:0000259" key="4">
    <source>
        <dbReference type="Pfam" id="PF13610"/>
    </source>
</evidence>
<evidence type="ECO:0000256" key="1">
    <source>
        <dbReference type="ARBA" id="ARBA00022578"/>
    </source>
</evidence>
<name>A0ABV7UP94_9HYPH</name>
<evidence type="ECO:0000313" key="6">
    <source>
        <dbReference type="Proteomes" id="UP001595704"/>
    </source>
</evidence>
<feature type="non-terminal residue" evidence="5">
    <location>
        <position position="174"/>
    </location>
</feature>
<dbReference type="InterPro" id="IPR032874">
    <property type="entry name" value="DDE_dom"/>
</dbReference>
<proteinExistence type="predicted"/>
<dbReference type="Pfam" id="PF13610">
    <property type="entry name" value="DDE_Tnp_IS240"/>
    <property type="match status" value="1"/>
</dbReference>
<organism evidence="5 6">
    <name type="scientific">Camelimonas fluminis</name>
    <dbReference type="NCBI Taxonomy" id="1576911"/>
    <lineage>
        <taxon>Bacteria</taxon>
        <taxon>Pseudomonadati</taxon>
        <taxon>Pseudomonadota</taxon>
        <taxon>Alphaproteobacteria</taxon>
        <taxon>Hyphomicrobiales</taxon>
        <taxon>Chelatococcaceae</taxon>
        <taxon>Camelimonas</taxon>
    </lineage>
</organism>
<keyword evidence="3" id="KW-0233">DNA recombination</keyword>
<dbReference type="InterPro" id="IPR052183">
    <property type="entry name" value="IS_Transposase"/>
</dbReference>
<dbReference type="RefSeq" id="WP_376853211.1">
    <property type="nucleotide sequence ID" value="NZ_JBHRYC010000146.1"/>
</dbReference>
<keyword evidence="1" id="KW-0815">Transposition</keyword>
<accession>A0ABV7UP94</accession>
<evidence type="ECO:0000256" key="3">
    <source>
        <dbReference type="ARBA" id="ARBA00023172"/>
    </source>
</evidence>
<dbReference type="EMBL" id="JBHRYC010000146">
    <property type="protein sequence ID" value="MFC3640269.1"/>
    <property type="molecule type" value="Genomic_DNA"/>
</dbReference>
<evidence type="ECO:0000313" key="5">
    <source>
        <dbReference type="EMBL" id="MFC3640269.1"/>
    </source>
</evidence>
<dbReference type="Proteomes" id="UP001595704">
    <property type="component" value="Unassembled WGS sequence"/>
</dbReference>
<dbReference type="NCBIfam" id="NF033587">
    <property type="entry name" value="transpos_IS6"/>
    <property type="match status" value="1"/>
</dbReference>
<protein>
    <submittedName>
        <fullName evidence="5">IS6 family transposase</fullName>
    </submittedName>
</protein>